<evidence type="ECO:0000313" key="10">
    <source>
        <dbReference type="EnsemblPlants" id="QL02p102345:mrna:CDS:2"/>
    </source>
</evidence>
<dbReference type="FunFam" id="1.10.10.10:FF:000322">
    <property type="entry name" value="Probable disease resistance protein At1g63360"/>
    <property type="match status" value="1"/>
</dbReference>
<organism evidence="10 11">
    <name type="scientific">Quercus lobata</name>
    <name type="common">Valley oak</name>
    <dbReference type="NCBI Taxonomy" id="97700"/>
    <lineage>
        <taxon>Eukaryota</taxon>
        <taxon>Viridiplantae</taxon>
        <taxon>Streptophyta</taxon>
        <taxon>Embryophyta</taxon>
        <taxon>Tracheophyta</taxon>
        <taxon>Spermatophyta</taxon>
        <taxon>Magnoliopsida</taxon>
        <taxon>eudicotyledons</taxon>
        <taxon>Gunneridae</taxon>
        <taxon>Pentapetalae</taxon>
        <taxon>rosids</taxon>
        <taxon>fabids</taxon>
        <taxon>Fagales</taxon>
        <taxon>Fagaceae</taxon>
        <taxon>Quercus</taxon>
    </lineage>
</organism>
<feature type="domain" description="Disease resistance protein At4g27190-like leucine-rich repeats" evidence="8">
    <location>
        <begin position="792"/>
        <end position="874"/>
    </location>
</feature>
<dbReference type="PANTHER" id="PTHR33463:SF186">
    <property type="entry name" value="NB-ARC DOMAIN-CONTAINING PROTEIN"/>
    <property type="match status" value="1"/>
</dbReference>
<sequence length="979" mass="113165">MLGTEIVGSAVAAEVYKDGRRIVNNINQTVNYAHDLKKHYKRLTDIAEKLSARKEDIVAEANKYKTKQFTRECQVWMSTVTKSEEDVQKLKTKYEKVRGKKRLWRVFHHRFRAKLSKSMAEKCGELHILWSDAKFERGMMVEKLPECVRIMHAPKIEDKPSLHCVVEDILSLLRDGNVKKIGLWGMVGIGKTTIMQNLNDNEDIAKMFDIVIWVHVSRDWSVEKLQHVIIDRLKLNMEGITNVDEIAWRISMELECKRYLLLLDEVWHILDLKKIGIYGNQKDSKVVLATRYHQICHEMDALIIMKRMSEVDAWKMFKEIVGQNINISGVEPIAKLVVRECAGLPLLIDRVATTFKFKDNVHLWRDGLILLRRWRSIKVQGMDEFIECLKFCYEDLDADNKKFCFLYTALYPEDYDIYIDYLLECWKAEGLIHDADDFKVARGKGHTILDELIKVSLLERSKKMNHVSMNKVLRNMALKISSQSEDFKILVKTQEELQEPPNEEEWQQVNRISLMDSKLCILPELPDCNNLKTLLLQKNNDLKVIPHRFFRYMQNLLVLDLHGTGIASLPSSVSCLTCLRALYLNSCINLMGLKYLEELKHLEVLDIRRTGINHLPIQIGYLIQLKCLRMSLSNFGLGKSGDVECHQNVFSNLSLLEELRIDVDPNTRRWEGVVKSIAEEVATLKCLTSLSIFFPDVDCLKSFISTSALWKEMHFTFHFSVGYHGSSSYHIQDCFEYQIRKCFKLANGEGVNPAISEVLANSETLELIGHKGASRLSDFGIENINKMRGCLIEGCDDIETIIDGDSERRSALENLEKMYINNVPKLESIWEGPVHSGSLANLTSLILMKCPKLKKIFSNGMIKELCRLQHLRIEGSLEIKEIITKFENNEFEPKVLPKLKTLELYDLPKVKSICTDDSLEWPSLENIKISMCQSLTRLPFNCENAVNLRCIECQQLWWSALVWNEDTIEQRLRSICIFN</sequence>
<evidence type="ECO:0000259" key="8">
    <source>
        <dbReference type="Pfam" id="PF23247"/>
    </source>
</evidence>
<evidence type="ECO:0000256" key="5">
    <source>
        <dbReference type="ARBA" id="ARBA00022840"/>
    </source>
</evidence>
<evidence type="ECO:0000256" key="2">
    <source>
        <dbReference type="ARBA" id="ARBA00022737"/>
    </source>
</evidence>
<dbReference type="GeneID" id="115977605"/>
<feature type="coiled-coil region" evidence="6">
    <location>
        <begin position="33"/>
        <end position="100"/>
    </location>
</feature>
<dbReference type="EnsemblPlants" id="QL02p102345:mrna">
    <property type="protein sequence ID" value="QL02p102345:mrna:CDS:2"/>
    <property type="gene ID" value="QL02p102345"/>
</dbReference>
<dbReference type="Gramene" id="QL02p102345:mrna">
    <property type="protein sequence ID" value="QL02p102345:mrna:CDS:2"/>
    <property type="gene ID" value="QL02p102345"/>
</dbReference>
<feature type="domain" description="Disease resistance protein winged helix" evidence="9">
    <location>
        <begin position="410"/>
        <end position="477"/>
    </location>
</feature>
<dbReference type="InterPro" id="IPR057135">
    <property type="entry name" value="At4g27190-like_LRR"/>
</dbReference>
<dbReference type="InterPro" id="IPR027417">
    <property type="entry name" value="P-loop_NTPase"/>
</dbReference>
<comment type="similarity">
    <text evidence="1">Belongs to the disease resistance NB-LRR family.</text>
</comment>
<dbReference type="InterPro" id="IPR001611">
    <property type="entry name" value="Leu-rich_rpt"/>
</dbReference>
<dbReference type="OrthoDB" id="1691503at2759"/>
<dbReference type="AlphaFoldDB" id="A0A7N2L2C7"/>
<reference evidence="11" key="1">
    <citation type="journal article" date="2016" name="G3 (Bethesda)">
        <title>First Draft Assembly and Annotation of the Genome of a California Endemic Oak Quercus lobata Nee (Fagaceae).</title>
        <authorList>
            <person name="Sork V.L."/>
            <person name="Fitz-Gibbon S.T."/>
            <person name="Puiu D."/>
            <person name="Crepeau M."/>
            <person name="Gugger P.F."/>
            <person name="Sherman R."/>
            <person name="Stevens K."/>
            <person name="Langley C.H."/>
            <person name="Pellegrini M."/>
            <person name="Salzberg S.L."/>
        </authorList>
    </citation>
    <scope>NUCLEOTIDE SEQUENCE [LARGE SCALE GENOMIC DNA]</scope>
    <source>
        <strain evidence="11">cv. SW786</strain>
    </source>
</reference>
<evidence type="ECO:0000256" key="3">
    <source>
        <dbReference type="ARBA" id="ARBA00022741"/>
    </source>
</evidence>
<evidence type="ECO:0000259" key="9">
    <source>
        <dbReference type="Pfam" id="PF23559"/>
    </source>
</evidence>
<dbReference type="FunFam" id="3.40.50.300:FF:001091">
    <property type="entry name" value="Probable disease resistance protein At1g61300"/>
    <property type="match status" value="1"/>
</dbReference>
<dbReference type="InParanoid" id="A0A7N2L2C7"/>
<keyword evidence="2" id="KW-0677">Repeat</keyword>
<dbReference type="SUPFAM" id="SSF52058">
    <property type="entry name" value="L domain-like"/>
    <property type="match status" value="1"/>
</dbReference>
<dbReference type="Proteomes" id="UP000594261">
    <property type="component" value="Chromosome 2"/>
</dbReference>
<keyword evidence="5" id="KW-0067">ATP-binding</keyword>
<evidence type="ECO:0000256" key="1">
    <source>
        <dbReference type="ARBA" id="ARBA00008894"/>
    </source>
</evidence>
<reference evidence="10" key="2">
    <citation type="submission" date="2021-01" db="UniProtKB">
        <authorList>
            <consortium name="EnsemblPlants"/>
        </authorList>
    </citation>
    <scope>IDENTIFICATION</scope>
</reference>
<dbReference type="Pfam" id="PF13855">
    <property type="entry name" value="LRR_8"/>
    <property type="match status" value="1"/>
</dbReference>
<accession>A0A7N2L2C7</accession>
<evidence type="ECO:0000259" key="7">
    <source>
        <dbReference type="Pfam" id="PF00931"/>
    </source>
</evidence>
<dbReference type="OMA" id="CIEMEEL"/>
<evidence type="ECO:0000313" key="11">
    <source>
        <dbReference type="Proteomes" id="UP000594261"/>
    </source>
</evidence>
<proteinExistence type="inferred from homology"/>
<dbReference type="Gene3D" id="3.80.10.10">
    <property type="entry name" value="Ribonuclease Inhibitor"/>
    <property type="match status" value="1"/>
</dbReference>
<keyword evidence="3" id="KW-0547">Nucleotide-binding</keyword>
<dbReference type="Gene3D" id="1.10.8.430">
    <property type="entry name" value="Helical domain of apoptotic protease-activating factors"/>
    <property type="match status" value="1"/>
</dbReference>
<protein>
    <submittedName>
        <fullName evidence="10">Uncharacterized protein</fullName>
    </submittedName>
</protein>
<dbReference type="KEGG" id="qlo:115977605"/>
<dbReference type="InterPro" id="IPR050905">
    <property type="entry name" value="Plant_NBS-LRR"/>
</dbReference>
<dbReference type="InterPro" id="IPR002182">
    <property type="entry name" value="NB-ARC"/>
</dbReference>
<gene>
    <name evidence="10" type="primary">LOC115977605</name>
</gene>
<dbReference type="Pfam" id="PF23559">
    <property type="entry name" value="WHD_DRP"/>
    <property type="match status" value="1"/>
</dbReference>
<dbReference type="GO" id="GO:0043531">
    <property type="term" value="F:ADP binding"/>
    <property type="evidence" value="ECO:0007669"/>
    <property type="project" value="InterPro"/>
</dbReference>
<dbReference type="SUPFAM" id="SSF52540">
    <property type="entry name" value="P-loop containing nucleoside triphosphate hydrolases"/>
    <property type="match status" value="1"/>
</dbReference>
<dbReference type="GO" id="GO:0006952">
    <property type="term" value="P:defense response"/>
    <property type="evidence" value="ECO:0007669"/>
    <property type="project" value="UniProtKB-KW"/>
</dbReference>
<dbReference type="PRINTS" id="PR00364">
    <property type="entry name" value="DISEASERSIST"/>
</dbReference>
<dbReference type="RefSeq" id="XP_030955409.1">
    <property type="nucleotide sequence ID" value="XM_031099549.1"/>
</dbReference>
<dbReference type="GO" id="GO:0005524">
    <property type="term" value="F:ATP binding"/>
    <property type="evidence" value="ECO:0007669"/>
    <property type="project" value="UniProtKB-KW"/>
</dbReference>
<dbReference type="InterPro" id="IPR042197">
    <property type="entry name" value="Apaf_helical"/>
</dbReference>
<keyword evidence="11" id="KW-1185">Reference proteome</keyword>
<evidence type="ECO:0000256" key="4">
    <source>
        <dbReference type="ARBA" id="ARBA00022821"/>
    </source>
</evidence>
<dbReference type="Gene3D" id="3.40.50.300">
    <property type="entry name" value="P-loop containing nucleotide triphosphate hydrolases"/>
    <property type="match status" value="1"/>
</dbReference>
<keyword evidence="4" id="KW-0611">Plant defense</keyword>
<dbReference type="PANTHER" id="PTHR33463">
    <property type="entry name" value="NB-ARC DOMAIN-CONTAINING PROTEIN-RELATED"/>
    <property type="match status" value="1"/>
</dbReference>
<dbReference type="InterPro" id="IPR058922">
    <property type="entry name" value="WHD_DRP"/>
</dbReference>
<dbReference type="Pfam" id="PF23247">
    <property type="entry name" value="LRR_RPS2"/>
    <property type="match status" value="1"/>
</dbReference>
<dbReference type="Pfam" id="PF00931">
    <property type="entry name" value="NB-ARC"/>
    <property type="match status" value="1"/>
</dbReference>
<dbReference type="InterPro" id="IPR032675">
    <property type="entry name" value="LRR_dom_sf"/>
</dbReference>
<dbReference type="RefSeq" id="XP_030955408.1">
    <property type="nucleotide sequence ID" value="XM_031099548.1"/>
</dbReference>
<name>A0A7N2L2C7_QUELO</name>
<feature type="domain" description="NB-ARC" evidence="7">
    <location>
        <begin position="170"/>
        <end position="324"/>
    </location>
</feature>
<keyword evidence="6" id="KW-0175">Coiled coil</keyword>
<evidence type="ECO:0000256" key="6">
    <source>
        <dbReference type="SAM" id="Coils"/>
    </source>
</evidence>